<organism evidence="11 12">
    <name type="scientific">Steroidobacter agaridevorans</name>
    <dbReference type="NCBI Taxonomy" id="2695856"/>
    <lineage>
        <taxon>Bacteria</taxon>
        <taxon>Pseudomonadati</taxon>
        <taxon>Pseudomonadota</taxon>
        <taxon>Gammaproteobacteria</taxon>
        <taxon>Steroidobacterales</taxon>
        <taxon>Steroidobacteraceae</taxon>
        <taxon>Steroidobacter</taxon>
    </lineage>
</organism>
<keyword evidence="11" id="KW-0449">Lipoprotein</keyword>
<keyword evidence="12" id="KW-1185">Reference proteome</keyword>
<proteinExistence type="inferred from homology"/>
<evidence type="ECO:0000256" key="1">
    <source>
        <dbReference type="ARBA" id="ARBA00004651"/>
    </source>
</evidence>
<feature type="domain" description="MacB-like periplasmic core" evidence="10">
    <location>
        <begin position="27"/>
        <end position="231"/>
    </location>
</feature>
<evidence type="ECO:0000313" key="12">
    <source>
        <dbReference type="Proteomes" id="UP000445000"/>
    </source>
</evidence>
<comment type="similarity">
    <text evidence="2">Belongs to the ABC-4 integral membrane protein family. LolC/E subfamily.</text>
</comment>
<dbReference type="EMBL" id="BLJN01000002">
    <property type="protein sequence ID" value="GFE80815.1"/>
    <property type="molecule type" value="Genomic_DNA"/>
</dbReference>
<keyword evidence="6 8" id="KW-1133">Transmembrane helix</keyword>
<keyword evidence="5 8" id="KW-0812">Transmembrane</keyword>
<gene>
    <name evidence="11" type="ORF">GCM10011487_28150</name>
</gene>
<dbReference type="RefSeq" id="WP_161812447.1">
    <property type="nucleotide sequence ID" value="NZ_BLJN01000002.1"/>
</dbReference>
<dbReference type="InterPro" id="IPR003838">
    <property type="entry name" value="ABC3_permease_C"/>
</dbReference>
<sequence>MSKRYEFLIGRRYLRSNRGNRFVSFISTISMLGIAIGVAVLIVVLSVMNGFEREVRGRILSLTSHAAISAFGAGLPDWQGTAAKIGEHPEVVASAPYIEAQALLMAGPKSSGAMVTGVLPDYERKVTSITEKMSQGSFEELQPGGFGIVLGVELAKTLNVSLGDRVVVVTPLRKTTPVGVMPVYRAFKVVGIFNAEMYEFDRNLAYINLKDAARLYRMGDDVTGVRLKLTDMFLAPHLVRELALSLGGGYYIDDWTRKHANFFRSIQLTKSAMFLILLLVVAVAAFNIVSTLVMVVKDKRTDIAILRTIGASPRGILTIFMTQGTAIGFIGTVAGVALGVLISINLETLIHGLEAVLGVHFLDAKVYFISDLPATVQWPDVIKISVTTFLLCSLSTLYPAWRAARTQPAQSLRHD</sequence>
<evidence type="ECO:0000259" key="9">
    <source>
        <dbReference type="Pfam" id="PF02687"/>
    </source>
</evidence>
<feature type="transmembrane region" description="Helical" evidence="8">
    <location>
        <begin position="272"/>
        <end position="296"/>
    </location>
</feature>
<keyword evidence="7 8" id="KW-0472">Membrane</keyword>
<accession>A0A829YC69</accession>
<dbReference type="Pfam" id="PF02687">
    <property type="entry name" value="FtsX"/>
    <property type="match status" value="1"/>
</dbReference>
<keyword evidence="4" id="KW-1003">Cell membrane</keyword>
<evidence type="ECO:0000256" key="4">
    <source>
        <dbReference type="ARBA" id="ARBA00022475"/>
    </source>
</evidence>
<comment type="subcellular location">
    <subcellularLocation>
        <location evidence="1">Cell membrane</location>
        <topology evidence="1">Multi-pass membrane protein</topology>
    </subcellularLocation>
</comment>
<dbReference type="PANTHER" id="PTHR30489:SF0">
    <property type="entry name" value="LIPOPROTEIN-RELEASING SYSTEM TRANSMEMBRANE PROTEIN LOLE"/>
    <property type="match status" value="1"/>
</dbReference>
<dbReference type="InterPro" id="IPR025857">
    <property type="entry name" value="MacB_PCD"/>
</dbReference>
<evidence type="ECO:0000259" key="10">
    <source>
        <dbReference type="Pfam" id="PF12704"/>
    </source>
</evidence>
<reference evidence="12" key="1">
    <citation type="submission" date="2020-01" db="EMBL/GenBank/DDBJ databases">
        <title>'Steroidobacter agaridevorans' sp. nov., agar-degrading bacteria isolated from rhizosphere soils.</title>
        <authorList>
            <person name="Ikenaga M."/>
            <person name="Kataoka M."/>
            <person name="Murouchi A."/>
            <person name="Katsuragi S."/>
            <person name="Sakai M."/>
        </authorList>
    </citation>
    <scope>NUCLEOTIDE SEQUENCE [LARGE SCALE GENOMIC DNA]</scope>
    <source>
        <strain evidence="12">YU21-B</strain>
    </source>
</reference>
<keyword evidence="3" id="KW-0813">Transport</keyword>
<dbReference type="GO" id="GO:0044874">
    <property type="term" value="P:lipoprotein localization to outer membrane"/>
    <property type="evidence" value="ECO:0007669"/>
    <property type="project" value="TreeGrafter"/>
</dbReference>
<dbReference type="NCBIfam" id="TIGR02212">
    <property type="entry name" value="lolCE"/>
    <property type="match status" value="1"/>
</dbReference>
<dbReference type="Pfam" id="PF12704">
    <property type="entry name" value="MacB_PCD"/>
    <property type="match status" value="1"/>
</dbReference>
<dbReference type="InterPro" id="IPR011925">
    <property type="entry name" value="LolCE_TM"/>
</dbReference>
<dbReference type="Proteomes" id="UP000445000">
    <property type="component" value="Unassembled WGS sequence"/>
</dbReference>
<dbReference type="InterPro" id="IPR051447">
    <property type="entry name" value="Lipoprotein-release_system"/>
</dbReference>
<evidence type="ECO:0000256" key="7">
    <source>
        <dbReference type="ARBA" id="ARBA00023136"/>
    </source>
</evidence>
<evidence type="ECO:0000313" key="11">
    <source>
        <dbReference type="EMBL" id="GFE80815.1"/>
    </source>
</evidence>
<feature type="transmembrane region" description="Helical" evidence="8">
    <location>
        <begin position="21"/>
        <end position="48"/>
    </location>
</feature>
<evidence type="ECO:0000256" key="5">
    <source>
        <dbReference type="ARBA" id="ARBA00022692"/>
    </source>
</evidence>
<dbReference type="PANTHER" id="PTHR30489">
    <property type="entry name" value="LIPOPROTEIN-RELEASING SYSTEM TRANSMEMBRANE PROTEIN LOLE"/>
    <property type="match status" value="1"/>
</dbReference>
<dbReference type="AlphaFoldDB" id="A0A829YC69"/>
<comment type="caution">
    <text evidence="11">The sequence shown here is derived from an EMBL/GenBank/DDBJ whole genome shotgun (WGS) entry which is preliminary data.</text>
</comment>
<feature type="transmembrane region" description="Helical" evidence="8">
    <location>
        <begin position="317"/>
        <end position="344"/>
    </location>
</feature>
<evidence type="ECO:0000256" key="6">
    <source>
        <dbReference type="ARBA" id="ARBA00022989"/>
    </source>
</evidence>
<evidence type="ECO:0000256" key="2">
    <source>
        <dbReference type="ARBA" id="ARBA00005236"/>
    </source>
</evidence>
<protein>
    <submittedName>
        <fullName evidence="11">Lipoprotein releasing system protein</fullName>
    </submittedName>
</protein>
<evidence type="ECO:0000256" key="8">
    <source>
        <dbReference type="SAM" id="Phobius"/>
    </source>
</evidence>
<feature type="domain" description="ABC3 transporter permease C-terminal" evidence="9">
    <location>
        <begin position="275"/>
        <end position="408"/>
    </location>
</feature>
<dbReference type="GO" id="GO:0042953">
    <property type="term" value="P:lipoprotein transport"/>
    <property type="evidence" value="ECO:0007669"/>
    <property type="project" value="InterPro"/>
</dbReference>
<evidence type="ECO:0000256" key="3">
    <source>
        <dbReference type="ARBA" id="ARBA00022448"/>
    </source>
</evidence>
<name>A0A829YC69_9GAMM</name>
<dbReference type="GO" id="GO:0098797">
    <property type="term" value="C:plasma membrane protein complex"/>
    <property type="evidence" value="ECO:0007669"/>
    <property type="project" value="TreeGrafter"/>
</dbReference>